<organism evidence="1 2">
    <name type="scientific">Candidula unifasciata</name>
    <dbReference type="NCBI Taxonomy" id="100452"/>
    <lineage>
        <taxon>Eukaryota</taxon>
        <taxon>Metazoa</taxon>
        <taxon>Spiralia</taxon>
        <taxon>Lophotrochozoa</taxon>
        <taxon>Mollusca</taxon>
        <taxon>Gastropoda</taxon>
        <taxon>Heterobranchia</taxon>
        <taxon>Euthyneura</taxon>
        <taxon>Panpulmonata</taxon>
        <taxon>Eupulmonata</taxon>
        <taxon>Stylommatophora</taxon>
        <taxon>Helicina</taxon>
        <taxon>Helicoidea</taxon>
        <taxon>Geomitridae</taxon>
        <taxon>Candidula</taxon>
    </lineage>
</organism>
<name>A0A8S3YB09_9EUPU</name>
<comment type="caution">
    <text evidence="1">The sequence shown here is derived from an EMBL/GenBank/DDBJ whole genome shotgun (WGS) entry which is preliminary data.</text>
</comment>
<sequence length="228" mass="25664">MAISTHSMLRFPYGSGLTNTLFEQEIERPGSVEPGFLPVRSKVKMINLSGSALLNIPSIAMFQLQPNTGYNETVYYHSTTSAFAVNILNSGIDLTKSRTRKDFSYGNGFYVTKDIDKAVDWAHRKARGGTGAIIAFKISIDMEREEPHLSLEAGTARGMELWRKVVYFFRKGIYDPEVVSLVQNKKFITGPVATVNTTPYNFNQTCIHDADYAKRFGRLQNILFVIFI</sequence>
<protein>
    <recommendedName>
        <fullName evidence="3">DUF3990 domain-containing protein</fullName>
    </recommendedName>
</protein>
<dbReference type="Gene3D" id="3.90.175.10">
    <property type="entry name" value="Diphtheria Toxin, domain 1"/>
    <property type="match status" value="1"/>
</dbReference>
<accession>A0A8S3YB09</accession>
<dbReference type="Proteomes" id="UP000678393">
    <property type="component" value="Unassembled WGS sequence"/>
</dbReference>
<dbReference type="OrthoDB" id="5947100at2759"/>
<reference evidence="1" key="1">
    <citation type="submission" date="2021-04" db="EMBL/GenBank/DDBJ databases">
        <authorList>
            <consortium name="Molecular Ecology Group"/>
        </authorList>
    </citation>
    <scope>NUCLEOTIDE SEQUENCE</scope>
</reference>
<gene>
    <name evidence="1" type="ORF">CUNI_LOCUS17</name>
</gene>
<proteinExistence type="predicted"/>
<evidence type="ECO:0000313" key="1">
    <source>
        <dbReference type="EMBL" id="CAG5114459.1"/>
    </source>
</evidence>
<evidence type="ECO:0008006" key="3">
    <source>
        <dbReference type="Google" id="ProtNLM"/>
    </source>
</evidence>
<dbReference type="InterPro" id="IPR025051">
    <property type="entry name" value="DUF3990"/>
</dbReference>
<evidence type="ECO:0000313" key="2">
    <source>
        <dbReference type="Proteomes" id="UP000678393"/>
    </source>
</evidence>
<keyword evidence="2" id="KW-1185">Reference proteome</keyword>
<dbReference type="EMBL" id="CAJHNH020000001">
    <property type="protein sequence ID" value="CAG5114459.1"/>
    <property type="molecule type" value="Genomic_DNA"/>
</dbReference>
<dbReference type="AlphaFoldDB" id="A0A8S3YB09"/>
<dbReference type="SUPFAM" id="SSF56399">
    <property type="entry name" value="ADP-ribosylation"/>
    <property type="match status" value="1"/>
</dbReference>
<dbReference type="Pfam" id="PF13151">
    <property type="entry name" value="DUF3990"/>
    <property type="match status" value="1"/>
</dbReference>